<comment type="caution">
    <text evidence="2">The sequence shown here is derived from an EMBL/GenBank/DDBJ whole genome shotgun (WGS) entry which is preliminary data.</text>
</comment>
<proteinExistence type="predicted"/>
<feature type="region of interest" description="Disordered" evidence="1">
    <location>
        <begin position="64"/>
        <end position="90"/>
    </location>
</feature>
<feature type="non-terminal residue" evidence="2">
    <location>
        <position position="122"/>
    </location>
</feature>
<gene>
    <name evidence="2" type="ORF">CCMP2556_LOCUS34671</name>
</gene>
<dbReference type="Proteomes" id="UP001642484">
    <property type="component" value="Unassembled WGS sequence"/>
</dbReference>
<reference evidence="2 3" key="1">
    <citation type="submission" date="2024-02" db="EMBL/GenBank/DDBJ databases">
        <authorList>
            <person name="Chen Y."/>
            <person name="Shah S."/>
            <person name="Dougan E. K."/>
            <person name="Thang M."/>
            <person name="Chan C."/>
        </authorList>
    </citation>
    <scope>NUCLEOTIDE SEQUENCE [LARGE SCALE GENOMIC DNA]</scope>
</reference>
<evidence type="ECO:0000313" key="2">
    <source>
        <dbReference type="EMBL" id="CAK9070483.1"/>
    </source>
</evidence>
<sequence length="122" mass="14242">ARIGLLVGQLCNCVRKNKRASFRKSCMAQFRNETEELFQLSLRLRRLAKQDMDNEEMWNTVAESMPEATEKLTPAKRGADTAPSADKPNAKLKPLGFRWLDDRQIRPYERDRYVRKVDSVRN</sequence>
<accession>A0ABP0P381</accession>
<dbReference type="EMBL" id="CAXAMN010022509">
    <property type="protein sequence ID" value="CAK9070483.1"/>
    <property type="molecule type" value="Genomic_DNA"/>
</dbReference>
<feature type="non-terminal residue" evidence="2">
    <location>
        <position position="1"/>
    </location>
</feature>
<name>A0ABP0P381_9DINO</name>
<organism evidence="2 3">
    <name type="scientific">Durusdinium trenchii</name>
    <dbReference type="NCBI Taxonomy" id="1381693"/>
    <lineage>
        <taxon>Eukaryota</taxon>
        <taxon>Sar</taxon>
        <taxon>Alveolata</taxon>
        <taxon>Dinophyceae</taxon>
        <taxon>Suessiales</taxon>
        <taxon>Symbiodiniaceae</taxon>
        <taxon>Durusdinium</taxon>
    </lineage>
</organism>
<protein>
    <submittedName>
        <fullName evidence="2">Uncharacterized protein</fullName>
    </submittedName>
</protein>
<evidence type="ECO:0000256" key="1">
    <source>
        <dbReference type="SAM" id="MobiDB-lite"/>
    </source>
</evidence>
<keyword evidence="3" id="KW-1185">Reference proteome</keyword>
<evidence type="ECO:0000313" key="3">
    <source>
        <dbReference type="Proteomes" id="UP001642484"/>
    </source>
</evidence>